<reference evidence="3" key="1">
    <citation type="submission" date="2016-08" db="EMBL/GenBank/DDBJ databases">
        <authorList>
            <person name="Varghese N."/>
            <person name="Submissions Spin"/>
        </authorList>
    </citation>
    <scope>NUCLEOTIDE SEQUENCE [LARGE SCALE GENOMIC DNA]</scope>
    <source>
        <strain evidence="3">HAMBI 2971</strain>
    </source>
</reference>
<dbReference type="AlphaFoldDB" id="A0A1C3UT19"/>
<gene>
    <name evidence="2" type="ORF">GA0061102_1005156</name>
</gene>
<name>A0A1C3UT19_9HYPH</name>
<organism evidence="2 3">
    <name type="scientific">Rhizobium miluonense</name>
    <dbReference type="NCBI Taxonomy" id="411945"/>
    <lineage>
        <taxon>Bacteria</taxon>
        <taxon>Pseudomonadati</taxon>
        <taxon>Pseudomonadota</taxon>
        <taxon>Alphaproteobacteria</taxon>
        <taxon>Hyphomicrobiales</taxon>
        <taxon>Rhizobiaceae</taxon>
        <taxon>Rhizobium/Agrobacterium group</taxon>
        <taxon>Rhizobium</taxon>
    </lineage>
</organism>
<evidence type="ECO:0000313" key="2">
    <source>
        <dbReference type="EMBL" id="SCB18477.1"/>
    </source>
</evidence>
<feature type="region of interest" description="Disordered" evidence="1">
    <location>
        <begin position="1"/>
        <end position="23"/>
    </location>
</feature>
<accession>A0A1C3UT19</accession>
<dbReference type="OrthoDB" id="434992at2"/>
<proteinExistence type="predicted"/>
<keyword evidence="3" id="KW-1185">Reference proteome</keyword>
<dbReference type="Proteomes" id="UP000199435">
    <property type="component" value="Unassembled WGS sequence"/>
</dbReference>
<dbReference type="EMBL" id="FMAH01000005">
    <property type="protein sequence ID" value="SCB18477.1"/>
    <property type="molecule type" value="Genomic_DNA"/>
</dbReference>
<evidence type="ECO:0000313" key="3">
    <source>
        <dbReference type="Proteomes" id="UP000199435"/>
    </source>
</evidence>
<dbReference type="RefSeq" id="WP_092845574.1">
    <property type="nucleotide sequence ID" value="NZ_FMAH01000005.1"/>
</dbReference>
<sequence length="96" mass="11216">MGDGLLPPNVDRNVASEPAARSSGRMVLPDHEARFSWKTDAEMGERLHLFRKAIRHHLAALYGKIEVKAASIRFYSRNWRKNLHSRRQKSYFILRQ</sequence>
<protein>
    <submittedName>
        <fullName evidence="2">Uncharacterized protein</fullName>
    </submittedName>
</protein>
<dbReference type="STRING" id="411945.GA0061102_1005156"/>
<evidence type="ECO:0000256" key="1">
    <source>
        <dbReference type="SAM" id="MobiDB-lite"/>
    </source>
</evidence>